<gene>
    <name evidence="1" type="ORF">L1049_028563</name>
</gene>
<accession>A0AAP0WWD2</accession>
<keyword evidence="2" id="KW-1185">Reference proteome</keyword>
<reference evidence="1 2" key="1">
    <citation type="journal article" date="2024" name="Plant J.">
        <title>Genome sequences and population genomics reveal climatic adaptation and genomic divergence between two closely related sweetgum species.</title>
        <authorList>
            <person name="Xu W.Q."/>
            <person name="Ren C.Q."/>
            <person name="Zhang X.Y."/>
            <person name="Comes H.P."/>
            <person name="Liu X.H."/>
            <person name="Li Y.G."/>
            <person name="Kettle C.J."/>
            <person name="Jalonen R."/>
            <person name="Gaisberger H."/>
            <person name="Ma Y.Z."/>
            <person name="Qiu Y.X."/>
        </authorList>
    </citation>
    <scope>NUCLEOTIDE SEQUENCE [LARGE SCALE GENOMIC DNA]</scope>
    <source>
        <strain evidence="1">Hangzhou</strain>
    </source>
</reference>
<proteinExistence type="predicted"/>
<dbReference type="Proteomes" id="UP001415857">
    <property type="component" value="Unassembled WGS sequence"/>
</dbReference>
<name>A0AAP0WWD2_LIQFO</name>
<dbReference type="EMBL" id="JBBPBK010000009">
    <property type="protein sequence ID" value="KAK9278981.1"/>
    <property type="molecule type" value="Genomic_DNA"/>
</dbReference>
<evidence type="ECO:0000313" key="2">
    <source>
        <dbReference type="Proteomes" id="UP001415857"/>
    </source>
</evidence>
<organism evidence="1 2">
    <name type="scientific">Liquidambar formosana</name>
    <name type="common">Formosan gum</name>
    <dbReference type="NCBI Taxonomy" id="63359"/>
    <lineage>
        <taxon>Eukaryota</taxon>
        <taxon>Viridiplantae</taxon>
        <taxon>Streptophyta</taxon>
        <taxon>Embryophyta</taxon>
        <taxon>Tracheophyta</taxon>
        <taxon>Spermatophyta</taxon>
        <taxon>Magnoliopsida</taxon>
        <taxon>eudicotyledons</taxon>
        <taxon>Gunneridae</taxon>
        <taxon>Pentapetalae</taxon>
        <taxon>Saxifragales</taxon>
        <taxon>Altingiaceae</taxon>
        <taxon>Liquidambar</taxon>
    </lineage>
</organism>
<protein>
    <submittedName>
        <fullName evidence="1">Uncharacterized protein</fullName>
    </submittedName>
</protein>
<sequence length="139" mass="15783">MEDHLSQIPEGMPVKEARDEAFTMVFGEGGHGRMPMIGTHVPLLVAQQYHEEIMQEQLVAANKKAEHTEGFARVTREALRELQESRKANQELMATMNGEHALLNSFVYLLIPGTMRKGKLMKMMIDCVSFDKLRIAKLE</sequence>
<comment type="caution">
    <text evidence="1">The sequence shown here is derived from an EMBL/GenBank/DDBJ whole genome shotgun (WGS) entry which is preliminary data.</text>
</comment>
<dbReference type="AlphaFoldDB" id="A0AAP0WWD2"/>
<evidence type="ECO:0000313" key="1">
    <source>
        <dbReference type="EMBL" id="KAK9278981.1"/>
    </source>
</evidence>